<dbReference type="SUPFAM" id="SSF48208">
    <property type="entry name" value="Six-hairpin glycosidases"/>
    <property type="match status" value="1"/>
</dbReference>
<dbReference type="InterPro" id="IPR053169">
    <property type="entry name" value="MUG_Protein"/>
</dbReference>
<evidence type="ECO:0000313" key="1">
    <source>
        <dbReference type="EMBL" id="MFH6982815.1"/>
    </source>
</evidence>
<dbReference type="Pfam" id="PF03663">
    <property type="entry name" value="Glyco_hydro_76"/>
    <property type="match status" value="1"/>
</dbReference>
<keyword evidence="1" id="KW-0378">Hydrolase</keyword>
<dbReference type="Gene3D" id="1.50.10.20">
    <property type="match status" value="1"/>
</dbReference>
<dbReference type="PIRSF" id="PIRSF021505">
    <property type="entry name" value="O_gly_hdrol"/>
    <property type="match status" value="1"/>
</dbReference>
<gene>
    <name evidence="1" type="ORF">ACHKAR_05175</name>
</gene>
<dbReference type="PANTHER" id="PTHR47791:SF4">
    <property type="entry name" value="(PUTATIVE SECRETED PROTEIN)-RELATED"/>
    <property type="match status" value="1"/>
</dbReference>
<dbReference type="Proteomes" id="UP001610063">
    <property type="component" value="Unassembled WGS sequence"/>
</dbReference>
<dbReference type="PROSITE" id="PS51257">
    <property type="entry name" value="PROKAR_LIPOPROTEIN"/>
    <property type="match status" value="1"/>
</dbReference>
<dbReference type="InterPro" id="IPR008928">
    <property type="entry name" value="6-hairpin_glycosidase_sf"/>
</dbReference>
<dbReference type="InterPro" id="IPR014512">
    <property type="entry name" value="O_gly_hydro"/>
</dbReference>
<name>A0ABW7N5Y8_9BACT</name>
<comment type="caution">
    <text evidence="1">The sequence shown here is derived from an EMBL/GenBank/DDBJ whole genome shotgun (WGS) entry which is preliminary data.</text>
</comment>
<dbReference type="RefSeq" id="WP_395416453.1">
    <property type="nucleotide sequence ID" value="NZ_JBIPKE010000013.1"/>
</dbReference>
<keyword evidence="2" id="KW-1185">Reference proteome</keyword>
<dbReference type="GO" id="GO:0016787">
    <property type="term" value="F:hydrolase activity"/>
    <property type="evidence" value="ECO:0007669"/>
    <property type="project" value="UniProtKB-KW"/>
</dbReference>
<protein>
    <submittedName>
        <fullName evidence="1">Glycoside hydrolase family 76 protein</fullName>
    </submittedName>
</protein>
<dbReference type="InterPro" id="IPR005198">
    <property type="entry name" value="Glyco_hydro_76"/>
</dbReference>
<reference evidence="1 2" key="1">
    <citation type="journal article" date="2013" name="Int. J. Syst. Evol. Microbiol.">
        <title>Marinoscillum luteum sp. nov., isolated from marine sediment.</title>
        <authorList>
            <person name="Cha I.T."/>
            <person name="Park S.J."/>
            <person name="Kim S.J."/>
            <person name="Kim J.G."/>
            <person name="Jung M.Y."/>
            <person name="Shin K.S."/>
            <person name="Kwon K.K."/>
            <person name="Yang S.H."/>
            <person name="Seo Y.S."/>
            <person name="Rhee S.K."/>
        </authorList>
    </citation>
    <scope>NUCLEOTIDE SEQUENCE [LARGE SCALE GENOMIC DNA]</scope>
    <source>
        <strain evidence="1 2">KCTC 23939</strain>
    </source>
</reference>
<proteinExistence type="predicted"/>
<dbReference type="EMBL" id="JBIPKE010000013">
    <property type="protein sequence ID" value="MFH6982815.1"/>
    <property type="molecule type" value="Genomic_DNA"/>
</dbReference>
<accession>A0ABW7N5Y8</accession>
<sequence length="394" mass="45582">MKYTVVNILIISIISLIACKEPVDDQLVDPTDKDTTSVEISYKEKAKSVYDFIQNNYKAGDLYRENNPTQGGDNKYCYLWPYVGMLTAGNVLYELGYDQSIHDKEFDGLEFFYEAREELPGYQAYPIIEVKSDHYYDDNCIVAMELIDAYRLLGDQQFLDRAIAITEFIMSGEDSRMGGGLYWLEAVAGDCTSGPNCIKAANTTAYAAFVTSELYKETQEERYLDFAKRTYKWNYNTLRDTSDDLYWNDINIGTNQINPVKWTYNAAMMIMSGVNLYEITGEQSYLDESIATARSSFSKFTSVRDDQLFFPANDPWFNTELMTSFIKLSTYDDKSKEYIEVFIKNADHAWENARTQEGHFYEDWSGNRQGRYFWLLHQACMIEVFGRAAIYRGE</sequence>
<organism evidence="1 2">
    <name type="scientific">Marinoscillum luteum</name>
    <dbReference type="NCBI Taxonomy" id="861051"/>
    <lineage>
        <taxon>Bacteria</taxon>
        <taxon>Pseudomonadati</taxon>
        <taxon>Bacteroidota</taxon>
        <taxon>Cytophagia</taxon>
        <taxon>Cytophagales</taxon>
        <taxon>Reichenbachiellaceae</taxon>
        <taxon>Marinoscillum</taxon>
    </lineage>
</organism>
<dbReference type="PANTHER" id="PTHR47791">
    <property type="entry name" value="MEIOTICALLY UP-REGULATED GENE 191 PROTEIN"/>
    <property type="match status" value="1"/>
</dbReference>
<evidence type="ECO:0000313" key="2">
    <source>
        <dbReference type="Proteomes" id="UP001610063"/>
    </source>
</evidence>